<keyword evidence="2" id="KW-1185">Reference proteome</keyword>
<evidence type="ECO:0000313" key="2">
    <source>
        <dbReference type="Proteomes" id="UP000250235"/>
    </source>
</evidence>
<proteinExistence type="predicted"/>
<sequence>MIAADLARWMGDGMRTGCATSWPLFARWLSATCAAAAAVRPLSDVSPAACDG</sequence>
<dbReference type="EMBL" id="KV228343">
    <property type="protein sequence ID" value="KZT75538.1"/>
    <property type="molecule type" value="Genomic_DNA"/>
</dbReference>
<gene>
    <name evidence="1" type="ORF">F511_47438</name>
</gene>
<protein>
    <submittedName>
        <fullName evidence="1">Uncharacterized protein</fullName>
    </submittedName>
</protein>
<dbReference type="AlphaFoldDB" id="A0A2Z6ZXC5"/>
<reference evidence="1 2" key="1">
    <citation type="journal article" date="2015" name="Proc. Natl. Acad. Sci. U.S.A.">
        <title>The resurrection genome of Boea hygrometrica: A blueprint for survival of dehydration.</title>
        <authorList>
            <person name="Xiao L."/>
            <person name="Yang G."/>
            <person name="Zhang L."/>
            <person name="Yang X."/>
            <person name="Zhao S."/>
            <person name="Ji Z."/>
            <person name="Zhou Q."/>
            <person name="Hu M."/>
            <person name="Wang Y."/>
            <person name="Chen M."/>
            <person name="Xu Y."/>
            <person name="Jin H."/>
            <person name="Xiao X."/>
            <person name="Hu G."/>
            <person name="Bao F."/>
            <person name="Hu Y."/>
            <person name="Wan P."/>
            <person name="Li L."/>
            <person name="Deng X."/>
            <person name="Kuang T."/>
            <person name="Xiang C."/>
            <person name="Zhu J.K."/>
            <person name="Oliver M.J."/>
            <person name="He Y."/>
        </authorList>
    </citation>
    <scope>NUCLEOTIDE SEQUENCE [LARGE SCALE GENOMIC DNA]</scope>
    <source>
        <strain evidence="2">cv. XS01</strain>
    </source>
</reference>
<dbReference type="Proteomes" id="UP000250235">
    <property type="component" value="Unassembled WGS sequence"/>
</dbReference>
<name>A0A2Z6ZXC5_9LAMI</name>
<accession>A0A2Z6ZXC5</accession>
<organism evidence="1 2">
    <name type="scientific">Dorcoceras hygrometricum</name>
    <dbReference type="NCBI Taxonomy" id="472368"/>
    <lineage>
        <taxon>Eukaryota</taxon>
        <taxon>Viridiplantae</taxon>
        <taxon>Streptophyta</taxon>
        <taxon>Embryophyta</taxon>
        <taxon>Tracheophyta</taxon>
        <taxon>Spermatophyta</taxon>
        <taxon>Magnoliopsida</taxon>
        <taxon>eudicotyledons</taxon>
        <taxon>Gunneridae</taxon>
        <taxon>Pentapetalae</taxon>
        <taxon>asterids</taxon>
        <taxon>lamiids</taxon>
        <taxon>Lamiales</taxon>
        <taxon>Gesneriaceae</taxon>
        <taxon>Didymocarpoideae</taxon>
        <taxon>Trichosporeae</taxon>
        <taxon>Loxocarpinae</taxon>
        <taxon>Dorcoceras</taxon>
    </lineage>
</organism>
<evidence type="ECO:0000313" key="1">
    <source>
        <dbReference type="EMBL" id="KZT75538.1"/>
    </source>
</evidence>